<keyword evidence="4" id="KW-1185">Reference proteome</keyword>
<comment type="caution">
    <text evidence="3">The sequence shown here is derived from an EMBL/GenBank/DDBJ whole genome shotgun (WGS) entry which is preliminary data.</text>
</comment>
<feature type="domain" description="DUF397" evidence="2">
    <location>
        <begin position="2"/>
        <end position="56"/>
    </location>
</feature>
<dbReference type="EMBL" id="JBFAUK010000052">
    <property type="protein sequence ID" value="MEV5511157.1"/>
    <property type="molecule type" value="Genomic_DNA"/>
</dbReference>
<evidence type="ECO:0000256" key="1">
    <source>
        <dbReference type="SAM" id="MobiDB-lite"/>
    </source>
</evidence>
<evidence type="ECO:0000259" key="2">
    <source>
        <dbReference type="Pfam" id="PF04149"/>
    </source>
</evidence>
<accession>A0ABV3K7Q5</accession>
<dbReference type="Pfam" id="PF04149">
    <property type="entry name" value="DUF397"/>
    <property type="match status" value="1"/>
</dbReference>
<evidence type="ECO:0000313" key="4">
    <source>
        <dbReference type="Proteomes" id="UP001552594"/>
    </source>
</evidence>
<sequence>MNWRKSTYSSNNGSECLEVADNIPGTDTIPIRDSKRPQGATLTIPTPSWTHFLTTIQAGEPPHTH</sequence>
<dbReference type="InterPro" id="IPR007278">
    <property type="entry name" value="DUF397"/>
</dbReference>
<dbReference type="RefSeq" id="WP_109279795.1">
    <property type="nucleotide sequence ID" value="NZ_JBFAUK010000052.1"/>
</dbReference>
<proteinExistence type="predicted"/>
<name>A0ABV3K7Q5_STRON</name>
<dbReference type="Proteomes" id="UP001552594">
    <property type="component" value="Unassembled WGS sequence"/>
</dbReference>
<evidence type="ECO:0000313" key="3">
    <source>
        <dbReference type="EMBL" id="MEV5511157.1"/>
    </source>
</evidence>
<reference evidence="3 4" key="1">
    <citation type="submission" date="2024-06" db="EMBL/GenBank/DDBJ databases">
        <title>The Natural Products Discovery Center: Release of the First 8490 Sequenced Strains for Exploring Actinobacteria Biosynthetic Diversity.</title>
        <authorList>
            <person name="Kalkreuter E."/>
            <person name="Kautsar S.A."/>
            <person name="Yang D."/>
            <person name="Bader C.D."/>
            <person name="Teijaro C.N."/>
            <person name="Fluegel L."/>
            <person name="Davis C.M."/>
            <person name="Simpson J.R."/>
            <person name="Lauterbach L."/>
            <person name="Steele A.D."/>
            <person name="Gui C."/>
            <person name="Meng S."/>
            <person name="Li G."/>
            <person name="Viehrig K."/>
            <person name="Ye F."/>
            <person name="Su P."/>
            <person name="Kiefer A.F."/>
            <person name="Nichols A."/>
            <person name="Cepeda A.J."/>
            <person name="Yan W."/>
            <person name="Fan B."/>
            <person name="Jiang Y."/>
            <person name="Adhikari A."/>
            <person name="Zheng C.-J."/>
            <person name="Schuster L."/>
            <person name="Cowan T.M."/>
            <person name="Smanski M.J."/>
            <person name="Chevrette M.G."/>
            <person name="De Carvalho L.P.S."/>
            <person name="Shen B."/>
        </authorList>
    </citation>
    <scope>NUCLEOTIDE SEQUENCE [LARGE SCALE GENOMIC DNA]</scope>
    <source>
        <strain evidence="3 4">NPDC052347</strain>
    </source>
</reference>
<feature type="region of interest" description="Disordered" evidence="1">
    <location>
        <begin position="27"/>
        <end position="46"/>
    </location>
</feature>
<gene>
    <name evidence="3" type="ORF">AB0L16_32875</name>
</gene>
<organism evidence="3 4">
    <name type="scientific">Streptomyces orinoci</name>
    <name type="common">Streptoverticillium orinoci</name>
    <dbReference type="NCBI Taxonomy" id="67339"/>
    <lineage>
        <taxon>Bacteria</taxon>
        <taxon>Bacillati</taxon>
        <taxon>Actinomycetota</taxon>
        <taxon>Actinomycetes</taxon>
        <taxon>Kitasatosporales</taxon>
        <taxon>Streptomycetaceae</taxon>
        <taxon>Streptomyces</taxon>
    </lineage>
</organism>
<protein>
    <submittedName>
        <fullName evidence="3">DUF397 domain-containing protein</fullName>
    </submittedName>
</protein>